<name>A0A2T0AN46_9FIRM</name>
<sequence length="97" mass="10763">MADMGKTAFYLAAKIEQLMAAMEKASLAEWVELYRRPWRLLILNFAAGVARGLGIAVGFAILGAIVIYIVRELALLNLPVIGKLIAEIVRMVQQEIY</sequence>
<reference evidence="2 3" key="1">
    <citation type="submission" date="2018-03" db="EMBL/GenBank/DDBJ databases">
        <title>Genome sequence of Moorella humiferrea DSM 23265.</title>
        <authorList>
            <person name="Poehlein A."/>
            <person name="Daniel R."/>
        </authorList>
    </citation>
    <scope>NUCLEOTIDE SEQUENCE [LARGE SCALE GENOMIC DNA]</scope>
    <source>
        <strain evidence="2 3">DSM 23265</strain>
    </source>
</reference>
<organism evidence="2 3">
    <name type="scientific">Neomoorella humiferrea</name>
    <dbReference type="NCBI Taxonomy" id="676965"/>
    <lineage>
        <taxon>Bacteria</taxon>
        <taxon>Bacillati</taxon>
        <taxon>Bacillota</taxon>
        <taxon>Clostridia</taxon>
        <taxon>Neomoorellales</taxon>
        <taxon>Neomoorellaceae</taxon>
        <taxon>Neomoorella</taxon>
    </lineage>
</organism>
<keyword evidence="3" id="KW-1185">Reference proteome</keyword>
<protein>
    <submittedName>
        <fullName evidence="2">Uncharacterized protein</fullName>
    </submittedName>
</protein>
<dbReference type="Proteomes" id="UP000238415">
    <property type="component" value="Unassembled WGS sequence"/>
</dbReference>
<dbReference type="AlphaFoldDB" id="A0A2T0AN46"/>
<comment type="caution">
    <text evidence="2">The sequence shown here is derived from an EMBL/GenBank/DDBJ whole genome shotgun (WGS) entry which is preliminary data.</text>
</comment>
<evidence type="ECO:0000256" key="1">
    <source>
        <dbReference type="SAM" id="Phobius"/>
    </source>
</evidence>
<dbReference type="EMBL" id="PVXM01000049">
    <property type="protein sequence ID" value="PRR70172.1"/>
    <property type="molecule type" value="Genomic_DNA"/>
</dbReference>
<evidence type="ECO:0000313" key="3">
    <source>
        <dbReference type="Proteomes" id="UP000238415"/>
    </source>
</evidence>
<keyword evidence="1" id="KW-0812">Transmembrane</keyword>
<dbReference type="InterPro" id="IPR043723">
    <property type="entry name" value="DUF5665"/>
</dbReference>
<gene>
    <name evidence="2" type="ORF">MOHU_19630</name>
</gene>
<proteinExistence type="predicted"/>
<keyword evidence="1" id="KW-0472">Membrane</keyword>
<feature type="transmembrane region" description="Helical" evidence="1">
    <location>
        <begin position="41"/>
        <end position="70"/>
    </location>
</feature>
<accession>A0A2T0AN46</accession>
<dbReference type="Pfam" id="PF18910">
    <property type="entry name" value="DUF5665"/>
    <property type="match status" value="1"/>
</dbReference>
<evidence type="ECO:0000313" key="2">
    <source>
        <dbReference type="EMBL" id="PRR70172.1"/>
    </source>
</evidence>
<keyword evidence="1" id="KW-1133">Transmembrane helix</keyword>